<accession>A0ABN0YDY8</accession>
<dbReference type="EMBL" id="BAAACX010000009">
    <property type="protein sequence ID" value="GAA0392039.1"/>
    <property type="molecule type" value="Genomic_DNA"/>
</dbReference>
<dbReference type="RefSeq" id="WP_343861230.1">
    <property type="nucleotide sequence ID" value="NZ_BAAACX010000009.1"/>
</dbReference>
<evidence type="ECO:0000256" key="1">
    <source>
        <dbReference type="ARBA" id="ARBA00022679"/>
    </source>
</evidence>
<dbReference type="Pfam" id="PF00583">
    <property type="entry name" value="Acetyltransf_1"/>
    <property type="match status" value="1"/>
</dbReference>
<evidence type="ECO:0000256" key="2">
    <source>
        <dbReference type="ARBA" id="ARBA00023315"/>
    </source>
</evidence>
<dbReference type="InterPro" id="IPR000182">
    <property type="entry name" value="GNAT_dom"/>
</dbReference>
<dbReference type="Proteomes" id="UP001500340">
    <property type="component" value="Unassembled WGS sequence"/>
</dbReference>
<evidence type="ECO:0000313" key="5">
    <source>
        <dbReference type="Proteomes" id="UP001500340"/>
    </source>
</evidence>
<organism evidence="4 5">
    <name type="scientific">Paenibacillus motobuensis</name>
    <dbReference type="NCBI Taxonomy" id="295324"/>
    <lineage>
        <taxon>Bacteria</taxon>
        <taxon>Bacillati</taxon>
        <taxon>Bacillota</taxon>
        <taxon>Bacilli</taxon>
        <taxon>Bacillales</taxon>
        <taxon>Paenibacillaceae</taxon>
        <taxon>Paenibacillus</taxon>
    </lineage>
</organism>
<reference evidence="4 5" key="1">
    <citation type="journal article" date="2019" name="Int. J. Syst. Evol. Microbiol.">
        <title>The Global Catalogue of Microorganisms (GCM) 10K type strain sequencing project: providing services to taxonomists for standard genome sequencing and annotation.</title>
        <authorList>
            <consortium name="The Broad Institute Genomics Platform"/>
            <consortium name="The Broad Institute Genome Sequencing Center for Infectious Disease"/>
            <person name="Wu L."/>
            <person name="Ma J."/>
        </authorList>
    </citation>
    <scope>NUCLEOTIDE SEQUENCE [LARGE SCALE GENOMIC DNA]</scope>
    <source>
        <strain evidence="4 5">JCM 12774</strain>
    </source>
</reference>
<dbReference type="PROSITE" id="PS51186">
    <property type="entry name" value="GNAT"/>
    <property type="match status" value="1"/>
</dbReference>
<sequence>MNGSFRITDDHIGEGLTIVQAKPADTEAVAALLVQTAEWLRSRGSSQWNGLLAGEDSHNTTGAILNGDVFVCKSGTDIAGMVILLQQPSEWDRRLWESKAYDGDGALYLHRLAISRKYASTGLGSSILKWCKDGIRFEGKDKIRLDCIADNAALNTFYSKNGYVYLGENSGYCIYENYLDK</sequence>
<keyword evidence="1" id="KW-0808">Transferase</keyword>
<proteinExistence type="predicted"/>
<feature type="domain" description="N-acetyltransferase" evidence="3">
    <location>
        <begin position="16"/>
        <end position="181"/>
    </location>
</feature>
<keyword evidence="2" id="KW-0012">Acyltransferase</keyword>
<name>A0ABN0YDY8_9BACL</name>
<evidence type="ECO:0000313" key="4">
    <source>
        <dbReference type="EMBL" id="GAA0392039.1"/>
    </source>
</evidence>
<evidence type="ECO:0000259" key="3">
    <source>
        <dbReference type="PROSITE" id="PS51186"/>
    </source>
</evidence>
<comment type="caution">
    <text evidence="4">The sequence shown here is derived from an EMBL/GenBank/DDBJ whole genome shotgun (WGS) entry which is preliminary data.</text>
</comment>
<dbReference type="PANTHER" id="PTHR43877">
    <property type="entry name" value="AMINOALKYLPHOSPHONATE N-ACETYLTRANSFERASE-RELATED-RELATED"/>
    <property type="match status" value="1"/>
</dbReference>
<dbReference type="CDD" id="cd04301">
    <property type="entry name" value="NAT_SF"/>
    <property type="match status" value="1"/>
</dbReference>
<gene>
    <name evidence="4" type="ORF">GCM10008933_23650</name>
</gene>
<dbReference type="InterPro" id="IPR016181">
    <property type="entry name" value="Acyl_CoA_acyltransferase"/>
</dbReference>
<dbReference type="Gene3D" id="3.40.630.30">
    <property type="match status" value="1"/>
</dbReference>
<dbReference type="InterPro" id="IPR050832">
    <property type="entry name" value="Bact_Acetyltransf"/>
</dbReference>
<protein>
    <submittedName>
        <fullName evidence="4">GNAT family N-acetyltransferase</fullName>
    </submittedName>
</protein>
<keyword evidence="5" id="KW-1185">Reference proteome</keyword>
<dbReference type="SUPFAM" id="SSF55729">
    <property type="entry name" value="Acyl-CoA N-acyltransferases (Nat)"/>
    <property type="match status" value="1"/>
</dbReference>